<feature type="region of interest" description="Disordered" evidence="1">
    <location>
        <begin position="19"/>
        <end position="88"/>
    </location>
</feature>
<dbReference type="AlphaFoldDB" id="A0A176VEM9"/>
<dbReference type="EMBL" id="LVLJ01004086">
    <property type="protein sequence ID" value="OAE18256.1"/>
    <property type="molecule type" value="Genomic_DNA"/>
</dbReference>
<evidence type="ECO:0000313" key="3">
    <source>
        <dbReference type="Proteomes" id="UP000077202"/>
    </source>
</evidence>
<gene>
    <name evidence="2" type="ORF">AXG93_723s1080</name>
</gene>
<organism evidence="2 3">
    <name type="scientific">Marchantia polymorpha subsp. ruderalis</name>
    <dbReference type="NCBI Taxonomy" id="1480154"/>
    <lineage>
        <taxon>Eukaryota</taxon>
        <taxon>Viridiplantae</taxon>
        <taxon>Streptophyta</taxon>
        <taxon>Embryophyta</taxon>
        <taxon>Marchantiophyta</taxon>
        <taxon>Marchantiopsida</taxon>
        <taxon>Marchantiidae</taxon>
        <taxon>Marchantiales</taxon>
        <taxon>Marchantiaceae</taxon>
        <taxon>Marchantia</taxon>
    </lineage>
</organism>
<reference evidence="2" key="1">
    <citation type="submission" date="2016-03" db="EMBL/GenBank/DDBJ databases">
        <title>Mechanisms controlling the formation of the plant cell surface in tip-growing cells are functionally conserved among land plants.</title>
        <authorList>
            <person name="Honkanen S."/>
            <person name="Jones V.A."/>
            <person name="Morieri G."/>
            <person name="Champion C."/>
            <person name="Hetherington A.J."/>
            <person name="Kelly S."/>
            <person name="Saint-Marcoux D."/>
            <person name="Proust H."/>
            <person name="Prescott H."/>
            <person name="Dolan L."/>
        </authorList>
    </citation>
    <scope>NUCLEOTIDE SEQUENCE [LARGE SCALE GENOMIC DNA]</scope>
    <source>
        <tissue evidence="2">Whole gametophyte</tissue>
    </source>
</reference>
<evidence type="ECO:0000313" key="2">
    <source>
        <dbReference type="EMBL" id="OAE18256.1"/>
    </source>
</evidence>
<name>A0A176VEM9_MARPO</name>
<proteinExistence type="predicted"/>
<accession>A0A176VEM9</accession>
<dbReference type="Proteomes" id="UP000077202">
    <property type="component" value="Unassembled WGS sequence"/>
</dbReference>
<sequence length="88" mass="9331">MKLSPPPNNCVQRMLQVPKASEVSRTHGGTSARTAGGRYSRAVQKAVQHQPEGGTAGLYLNSSNREVQEGGTAPAGGRYSRAVPQQQQ</sequence>
<evidence type="ECO:0000256" key="1">
    <source>
        <dbReference type="SAM" id="MobiDB-lite"/>
    </source>
</evidence>
<protein>
    <submittedName>
        <fullName evidence="2">Uncharacterized protein</fullName>
    </submittedName>
</protein>
<comment type="caution">
    <text evidence="2">The sequence shown here is derived from an EMBL/GenBank/DDBJ whole genome shotgun (WGS) entry which is preliminary data.</text>
</comment>
<keyword evidence="3" id="KW-1185">Reference proteome</keyword>